<evidence type="ECO:0000256" key="9">
    <source>
        <dbReference type="ARBA" id="ARBA00022777"/>
    </source>
</evidence>
<dbReference type="STRING" id="926562.Oweho_3510"/>
<dbReference type="InterPro" id="IPR003758">
    <property type="entry name" value="LpxK"/>
</dbReference>
<dbReference type="PATRIC" id="fig|926562.3.peg.3530"/>
<comment type="catalytic activity">
    <reaction evidence="13">
        <text>a lipid A disaccharide + ATP = a lipid IVA + ADP + H(+)</text>
        <dbReference type="Rhea" id="RHEA:67840"/>
        <dbReference type="ChEBI" id="CHEBI:15378"/>
        <dbReference type="ChEBI" id="CHEBI:30616"/>
        <dbReference type="ChEBI" id="CHEBI:176343"/>
        <dbReference type="ChEBI" id="CHEBI:176425"/>
        <dbReference type="ChEBI" id="CHEBI:456216"/>
        <dbReference type="EC" id="2.7.1.130"/>
    </reaction>
</comment>
<dbReference type="eggNOG" id="COG1663">
    <property type="taxonomic scope" value="Bacteria"/>
</dbReference>
<evidence type="ECO:0000256" key="7">
    <source>
        <dbReference type="ARBA" id="ARBA00022679"/>
    </source>
</evidence>
<dbReference type="GO" id="GO:0005886">
    <property type="term" value="C:plasma membrane"/>
    <property type="evidence" value="ECO:0007669"/>
    <property type="project" value="TreeGrafter"/>
</dbReference>
<evidence type="ECO:0000256" key="12">
    <source>
        <dbReference type="ARBA" id="ARBA00029757"/>
    </source>
</evidence>
<accession>G8R6J5</accession>
<organism evidence="14 15">
    <name type="scientific">Owenweeksia hongkongensis (strain DSM 17368 / CIP 108786 / JCM 12287 / NRRL B-23963 / UST20020801)</name>
    <dbReference type="NCBI Taxonomy" id="926562"/>
    <lineage>
        <taxon>Bacteria</taxon>
        <taxon>Pseudomonadati</taxon>
        <taxon>Bacteroidota</taxon>
        <taxon>Flavobacteriia</taxon>
        <taxon>Flavobacteriales</taxon>
        <taxon>Owenweeksiaceae</taxon>
        <taxon>Owenweeksia</taxon>
    </lineage>
</organism>
<dbReference type="GO" id="GO:0005524">
    <property type="term" value="F:ATP binding"/>
    <property type="evidence" value="ECO:0007669"/>
    <property type="project" value="UniProtKB-UniRule"/>
</dbReference>
<dbReference type="InterPro" id="IPR027417">
    <property type="entry name" value="P-loop_NTPase"/>
</dbReference>
<feature type="binding site" evidence="13">
    <location>
        <begin position="46"/>
        <end position="53"/>
    </location>
    <ligand>
        <name>ATP</name>
        <dbReference type="ChEBI" id="CHEBI:30616"/>
    </ligand>
</feature>
<evidence type="ECO:0000256" key="10">
    <source>
        <dbReference type="ARBA" id="ARBA00022840"/>
    </source>
</evidence>
<evidence type="ECO:0000256" key="13">
    <source>
        <dbReference type="HAMAP-Rule" id="MF_00409"/>
    </source>
</evidence>
<sequence length="336" mass="37851">MNLRKLLYPFSFPYGAITALRNWAFNKDILPSQEFKVPVISVGNLSAGGTGKTPMVEFLIRRFSDYKVGLVSRGYGRKTKGLILAKPQHTFSEIGDEPFQIFNKFPEICLALAEKRPEGVQALIENCSPDLILLDDAYQHRYVKPGFQILLTTFQEPFYHDLLLPAGNLREYTSGKKRANVIVVTKCPANLTPAKAKEMMQKIKPGDKSVYFTTISYSEPQNVKGEKLGTKKVIALTGIAKPQPFLNQIGKSLSIQKHLKFADHHSFSAKEIADIEKMVTASGTPIITTEKDWVRLKSLLNAETLEHVFYLPMQVQFLFDQEQDFTKKISGYLQGV</sequence>
<evidence type="ECO:0000256" key="6">
    <source>
        <dbReference type="ARBA" id="ARBA00022556"/>
    </source>
</evidence>
<dbReference type="OrthoDB" id="9766423at2"/>
<dbReference type="HOGENOM" id="CLU_038816_6_0_10"/>
<keyword evidence="9 13" id="KW-0418">Kinase</keyword>
<dbReference type="UniPathway" id="UPA00359">
    <property type="reaction ID" value="UER00482"/>
</dbReference>
<name>G8R6J5_OWEHD</name>
<keyword evidence="5 13" id="KW-0444">Lipid biosynthesis</keyword>
<evidence type="ECO:0000313" key="14">
    <source>
        <dbReference type="EMBL" id="AEV34458.1"/>
    </source>
</evidence>
<dbReference type="GO" id="GO:0009244">
    <property type="term" value="P:lipopolysaccharide core region biosynthetic process"/>
    <property type="evidence" value="ECO:0007669"/>
    <property type="project" value="TreeGrafter"/>
</dbReference>
<dbReference type="PANTHER" id="PTHR42724">
    <property type="entry name" value="TETRAACYLDISACCHARIDE 4'-KINASE"/>
    <property type="match status" value="1"/>
</dbReference>
<dbReference type="SUPFAM" id="SSF52540">
    <property type="entry name" value="P-loop containing nucleoside triphosphate hydrolases"/>
    <property type="match status" value="1"/>
</dbReference>
<comment type="pathway">
    <text evidence="2 13">Glycolipid biosynthesis; lipid IV(A) biosynthesis; lipid IV(A) from (3R)-3-hydroxytetradecanoyl-[acyl-carrier-protein] and UDP-N-acetyl-alpha-D-glucosamine: step 6/6.</text>
</comment>
<evidence type="ECO:0000256" key="3">
    <source>
        <dbReference type="ARBA" id="ARBA00012071"/>
    </source>
</evidence>
<keyword evidence="8 13" id="KW-0547">Nucleotide-binding</keyword>
<dbReference type="GO" id="GO:0009029">
    <property type="term" value="F:lipid-A 4'-kinase activity"/>
    <property type="evidence" value="ECO:0007669"/>
    <property type="project" value="UniProtKB-UniRule"/>
</dbReference>
<evidence type="ECO:0000256" key="11">
    <source>
        <dbReference type="ARBA" id="ARBA00023098"/>
    </source>
</evidence>
<reference evidence="14 15" key="1">
    <citation type="journal article" date="2012" name="Stand. Genomic Sci.">
        <title>Genome sequence of the orange-pigmented seawater bacterium Owenweeksia hongkongensis type strain (UST20020801(T)).</title>
        <authorList>
            <person name="Riedel T."/>
            <person name="Held B."/>
            <person name="Nolan M."/>
            <person name="Lucas S."/>
            <person name="Lapidus A."/>
            <person name="Tice H."/>
            <person name="Del Rio T.G."/>
            <person name="Cheng J.F."/>
            <person name="Han C."/>
            <person name="Tapia R."/>
            <person name="Goodwin L.A."/>
            <person name="Pitluck S."/>
            <person name="Liolios K."/>
            <person name="Mavromatis K."/>
            <person name="Pagani I."/>
            <person name="Ivanova N."/>
            <person name="Mikhailova N."/>
            <person name="Pati A."/>
            <person name="Chen A."/>
            <person name="Palaniappan K."/>
            <person name="Rohde M."/>
            <person name="Tindall B.J."/>
            <person name="Detter J.C."/>
            <person name="Goker M."/>
            <person name="Woyke T."/>
            <person name="Bristow J."/>
            <person name="Eisen J.A."/>
            <person name="Markowitz V."/>
            <person name="Hugenholtz P."/>
            <person name="Klenk H.P."/>
            <person name="Kyrpides N.C."/>
        </authorList>
    </citation>
    <scope>NUCLEOTIDE SEQUENCE</scope>
    <source>
        <strain evidence="15">DSM 17368 / JCM 12287 / NRRL B-23963</strain>
    </source>
</reference>
<keyword evidence="11 13" id="KW-0443">Lipid metabolism</keyword>
<dbReference type="GO" id="GO:0009245">
    <property type="term" value="P:lipid A biosynthetic process"/>
    <property type="evidence" value="ECO:0007669"/>
    <property type="project" value="UniProtKB-UniRule"/>
</dbReference>
<protein>
    <recommendedName>
        <fullName evidence="4 13">Tetraacyldisaccharide 4'-kinase</fullName>
        <ecNumber evidence="3 13">2.7.1.130</ecNumber>
    </recommendedName>
    <alternativeName>
        <fullName evidence="12 13">Lipid A 4'-kinase</fullName>
    </alternativeName>
</protein>
<comment type="function">
    <text evidence="1 13">Transfers the gamma-phosphate of ATP to the 4'-position of a tetraacyldisaccharide 1-phosphate intermediate (termed DS-1-P) to form tetraacyldisaccharide 1,4'-bis-phosphate (lipid IVA).</text>
</comment>
<evidence type="ECO:0000256" key="8">
    <source>
        <dbReference type="ARBA" id="ARBA00022741"/>
    </source>
</evidence>
<evidence type="ECO:0000313" key="15">
    <source>
        <dbReference type="Proteomes" id="UP000005631"/>
    </source>
</evidence>
<keyword evidence="10 13" id="KW-0067">ATP-binding</keyword>
<dbReference type="KEGG" id="oho:Oweho_3510"/>
<dbReference type="Pfam" id="PF02606">
    <property type="entry name" value="LpxK"/>
    <property type="match status" value="1"/>
</dbReference>
<dbReference type="HAMAP" id="MF_00409">
    <property type="entry name" value="LpxK"/>
    <property type="match status" value="1"/>
</dbReference>
<keyword evidence="15" id="KW-1185">Reference proteome</keyword>
<keyword evidence="7 13" id="KW-0808">Transferase</keyword>
<dbReference type="EMBL" id="CP003156">
    <property type="protein sequence ID" value="AEV34458.1"/>
    <property type="molecule type" value="Genomic_DNA"/>
</dbReference>
<evidence type="ECO:0000256" key="4">
    <source>
        <dbReference type="ARBA" id="ARBA00016436"/>
    </source>
</evidence>
<dbReference type="PANTHER" id="PTHR42724:SF1">
    <property type="entry name" value="TETRAACYLDISACCHARIDE 4'-KINASE, MITOCHONDRIAL-RELATED"/>
    <property type="match status" value="1"/>
</dbReference>
<dbReference type="Proteomes" id="UP000005631">
    <property type="component" value="Chromosome"/>
</dbReference>
<comment type="similarity">
    <text evidence="13">Belongs to the LpxK family.</text>
</comment>
<keyword evidence="6 13" id="KW-0441">Lipid A biosynthesis</keyword>
<evidence type="ECO:0000256" key="5">
    <source>
        <dbReference type="ARBA" id="ARBA00022516"/>
    </source>
</evidence>
<dbReference type="RefSeq" id="WP_014203805.1">
    <property type="nucleotide sequence ID" value="NC_016599.1"/>
</dbReference>
<gene>
    <name evidence="13" type="primary">lpxK</name>
    <name evidence="14" type="ordered locus">Oweho_3510</name>
</gene>
<dbReference type="AlphaFoldDB" id="G8R6J5"/>
<evidence type="ECO:0000256" key="1">
    <source>
        <dbReference type="ARBA" id="ARBA00002274"/>
    </source>
</evidence>
<evidence type="ECO:0000256" key="2">
    <source>
        <dbReference type="ARBA" id="ARBA00004870"/>
    </source>
</evidence>
<dbReference type="NCBIfam" id="TIGR00682">
    <property type="entry name" value="lpxK"/>
    <property type="match status" value="1"/>
</dbReference>
<dbReference type="EC" id="2.7.1.130" evidence="3 13"/>
<proteinExistence type="inferred from homology"/>